<evidence type="ECO:0000256" key="1">
    <source>
        <dbReference type="SAM" id="Coils"/>
    </source>
</evidence>
<dbReference type="Proteomes" id="UP000194798">
    <property type="component" value="Unassembled WGS sequence"/>
</dbReference>
<accession>A0A251X5V9</accession>
<keyword evidence="1" id="KW-0175">Coiled coil</keyword>
<dbReference type="RefSeq" id="WP_086488829.1">
    <property type="nucleotide sequence ID" value="NZ_MSLT01000019.1"/>
</dbReference>
<gene>
    <name evidence="3" type="ORF">TPSD3_12155</name>
</gene>
<protein>
    <submittedName>
        <fullName evidence="3">Uncharacterized protein</fullName>
    </submittedName>
</protein>
<feature type="transmembrane region" description="Helical" evidence="2">
    <location>
        <begin position="189"/>
        <end position="211"/>
    </location>
</feature>
<evidence type="ECO:0000256" key="2">
    <source>
        <dbReference type="SAM" id="Phobius"/>
    </source>
</evidence>
<reference evidence="3 4" key="1">
    <citation type="submission" date="2016-12" db="EMBL/GenBank/DDBJ databases">
        <title>Thioflexothrix psekupsii D3 genome sequencing and assembly.</title>
        <authorList>
            <person name="Fomenkov A."/>
            <person name="Vincze T."/>
            <person name="Grabovich M."/>
            <person name="Anton B.P."/>
            <person name="Dubinina G."/>
            <person name="Orlova M."/>
            <person name="Belousova E."/>
            <person name="Roberts R.J."/>
        </authorList>
    </citation>
    <scope>NUCLEOTIDE SEQUENCE [LARGE SCALE GENOMIC DNA]</scope>
    <source>
        <strain evidence="3">D3</strain>
    </source>
</reference>
<feature type="coiled-coil region" evidence="1">
    <location>
        <begin position="4"/>
        <end position="182"/>
    </location>
</feature>
<dbReference type="EMBL" id="MSLT01000019">
    <property type="protein sequence ID" value="OUD12890.1"/>
    <property type="molecule type" value="Genomic_DNA"/>
</dbReference>
<evidence type="ECO:0000313" key="4">
    <source>
        <dbReference type="Proteomes" id="UP000194798"/>
    </source>
</evidence>
<proteinExistence type="predicted"/>
<evidence type="ECO:0000313" key="3">
    <source>
        <dbReference type="EMBL" id="OUD12890.1"/>
    </source>
</evidence>
<keyword evidence="2" id="KW-0812">Transmembrane</keyword>
<dbReference type="AlphaFoldDB" id="A0A251X5V9"/>
<sequence length="221" mass="24989">MSTLADAKNEVQKLVRYYNDLKAEAKNSETAANAAENLAKQIKAMQQTLTRLQEPKNGLAPEMLQAEAEKVALEARIAQIEQEQQQAREQINHLSQAKLELKRLKNQVEGSLLERESLNENLQSQLERLMKKTEIEQQEFKTQLEVIRKQAERDTEVLRIQRDAARAQQKVEQERLEAFQAQIGSRFRWIMLGAAGGMLLGAGSIVGILLFTPLLDGLIGK</sequence>
<keyword evidence="2" id="KW-0472">Membrane</keyword>
<dbReference type="OrthoDB" id="9925071at2"/>
<organism evidence="3 4">
    <name type="scientific">Thioflexithrix psekupsensis</name>
    <dbReference type="NCBI Taxonomy" id="1570016"/>
    <lineage>
        <taxon>Bacteria</taxon>
        <taxon>Pseudomonadati</taxon>
        <taxon>Pseudomonadota</taxon>
        <taxon>Gammaproteobacteria</taxon>
        <taxon>Thiotrichales</taxon>
        <taxon>Thioflexithrix</taxon>
    </lineage>
</organism>
<name>A0A251X5V9_9GAMM</name>
<keyword evidence="2" id="KW-1133">Transmembrane helix</keyword>
<keyword evidence="4" id="KW-1185">Reference proteome</keyword>
<comment type="caution">
    <text evidence="3">The sequence shown here is derived from an EMBL/GenBank/DDBJ whole genome shotgun (WGS) entry which is preliminary data.</text>
</comment>